<feature type="chain" id="PRO_5046349245" description="Secreted protein" evidence="1">
    <location>
        <begin position="22"/>
        <end position="170"/>
    </location>
</feature>
<dbReference type="Proteomes" id="UP001165283">
    <property type="component" value="Unassembled WGS sequence"/>
</dbReference>
<reference evidence="2" key="1">
    <citation type="submission" date="2021-04" db="EMBL/GenBank/DDBJ databases">
        <title>Pseudonocardia sp. nov., isolated from sandy soil of mangrove forest.</title>
        <authorList>
            <person name="Zan Z."/>
            <person name="Huang R."/>
            <person name="Liu W."/>
        </authorList>
    </citation>
    <scope>NUCLEOTIDE SEQUENCE</scope>
    <source>
        <strain evidence="2">S2-4</strain>
    </source>
</reference>
<organism evidence="2 3">
    <name type="scientific">Pseudonocardia humida</name>
    <dbReference type="NCBI Taxonomy" id="2800819"/>
    <lineage>
        <taxon>Bacteria</taxon>
        <taxon>Bacillati</taxon>
        <taxon>Actinomycetota</taxon>
        <taxon>Actinomycetes</taxon>
        <taxon>Pseudonocardiales</taxon>
        <taxon>Pseudonocardiaceae</taxon>
        <taxon>Pseudonocardia</taxon>
    </lineage>
</organism>
<keyword evidence="3" id="KW-1185">Reference proteome</keyword>
<sequence length="170" mass="17408">MGRTTELLLGTGAVLATMVTAAPTAAAPAPAVAAAAAPAGCRDNGGREIDTPFFNTDLNNVAVCIEQAPTGEYRATVTGFYTDGGDGSRKFDRLAVTVRIEQGSDIQVAANTCEKTREVNATPNGSLQCSVEGVPVGGGPITADGFITYDIEADGGGDLHWRLHGSPPDE</sequence>
<evidence type="ECO:0000313" key="2">
    <source>
        <dbReference type="EMBL" id="MCO1656536.1"/>
    </source>
</evidence>
<feature type="signal peptide" evidence="1">
    <location>
        <begin position="1"/>
        <end position="21"/>
    </location>
</feature>
<evidence type="ECO:0000256" key="1">
    <source>
        <dbReference type="SAM" id="SignalP"/>
    </source>
</evidence>
<accession>A0ABT1A0K1</accession>
<keyword evidence="1" id="KW-0732">Signal</keyword>
<comment type="caution">
    <text evidence="2">The sequence shown here is derived from an EMBL/GenBank/DDBJ whole genome shotgun (WGS) entry which is preliminary data.</text>
</comment>
<evidence type="ECO:0000313" key="3">
    <source>
        <dbReference type="Proteomes" id="UP001165283"/>
    </source>
</evidence>
<name>A0ABT1A0K1_9PSEU</name>
<dbReference type="EMBL" id="JAGSOV010000035">
    <property type="protein sequence ID" value="MCO1656536.1"/>
    <property type="molecule type" value="Genomic_DNA"/>
</dbReference>
<dbReference type="RefSeq" id="WP_252439349.1">
    <property type="nucleotide sequence ID" value="NZ_JAGSOV010000035.1"/>
</dbReference>
<proteinExistence type="predicted"/>
<protein>
    <recommendedName>
        <fullName evidence="4">Secreted protein</fullName>
    </recommendedName>
</protein>
<gene>
    <name evidence="2" type="ORF">KDL28_15880</name>
</gene>
<evidence type="ECO:0008006" key="4">
    <source>
        <dbReference type="Google" id="ProtNLM"/>
    </source>
</evidence>